<organism evidence="1 2">
    <name type="scientific">Streptomyces citrinus</name>
    <dbReference type="NCBI Taxonomy" id="3118173"/>
    <lineage>
        <taxon>Bacteria</taxon>
        <taxon>Bacillati</taxon>
        <taxon>Actinomycetota</taxon>
        <taxon>Actinomycetes</taxon>
        <taxon>Kitasatosporales</taxon>
        <taxon>Streptomycetaceae</taxon>
        <taxon>Streptomyces</taxon>
    </lineage>
</organism>
<evidence type="ECO:0000313" key="2">
    <source>
        <dbReference type="Proteomes" id="UP001432251"/>
    </source>
</evidence>
<dbReference type="Proteomes" id="UP001432251">
    <property type="component" value="Chromosome"/>
</dbReference>
<keyword evidence="2" id="KW-1185">Reference proteome</keyword>
<protein>
    <submittedName>
        <fullName evidence="1">Uncharacterized protein</fullName>
    </submittedName>
</protein>
<reference evidence="1" key="1">
    <citation type="journal article" date="2025" name="Int. J. Syst. Evol. Microbiol.">
        <title>Streptomyces citrinus sp. nov., with yellow diffusible pigment.</title>
        <authorList>
            <person name="He Y."/>
            <person name="Yang E."/>
            <person name="Xu J."/>
            <person name="Sun Y."/>
            <person name="Sun L."/>
        </authorList>
    </citation>
    <scope>NUCLEOTIDE SEQUENCE</scope>
    <source>
        <strain evidence="1">Q6</strain>
    </source>
</reference>
<accession>A0ACD5ABV2</accession>
<sequence>MNTGHRLAALTGTAALVATGLTSLAAAPASAATCSRAVVKSETWGKVTYTRCWEGSFTYISGRLVDRDSDDGCYVKVTFTMPQKGGTTARKSYKTGSATDFWTGPVKHVTSVGVKLLRRC</sequence>
<name>A0ACD5ABV2_9ACTN</name>
<gene>
    <name evidence="1" type="ORF">V2W30_15150</name>
</gene>
<evidence type="ECO:0000313" key="1">
    <source>
        <dbReference type="EMBL" id="WWQ64548.1"/>
    </source>
</evidence>
<proteinExistence type="predicted"/>
<dbReference type="EMBL" id="CP146022">
    <property type="protein sequence ID" value="WWQ64548.1"/>
    <property type="molecule type" value="Genomic_DNA"/>
</dbReference>